<dbReference type="Proteomes" id="UP001600888">
    <property type="component" value="Unassembled WGS sequence"/>
</dbReference>
<dbReference type="EMBL" id="JBAWTH010000006">
    <property type="protein sequence ID" value="KAL2291400.1"/>
    <property type="molecule type" value="Genomic_DNA"/>
</dbReference>
<accession>A0ABR4FA59</accession>
<feature type="compositionally biased region" description="Basic and acidic residues" evidence="1">
    <location>
        <begin position="115"/>
        <end position="132"/>
    </location>
</feature>
<gene>
    <name evidence="2" type="ORF">FJTKL_12805</name>
</gene>
<dbReference type="Gene3D" id="3.60.130.30">
    <property type="match status" value="1"/>
</dbReference>
<keyword evidence="3" id="KW-1185">Reference proteome</keyword>
<protein>
    <submittedName>
        <fullName evidence="2">Uncharacterized protein</fullName>
    </submittedName>
</protein>
<reference evidence="2 3" key="1">
    <citation type="submission" date="2024-03" db="EMBL/GenBank/DDBJ databases">
        <title>A high-quality draft genome sequence of Diaporthe vaccinii, a causative agent of upright dieback and viscid rot disease in cranberry plants.</title>
        <authorList>
            <person name="Sarrasin M."/>
            <person name="Lang B.F."/>
            <person name="Burger G."/>
        </authorList>
    </citation>
    <scope>NUCLEOTIDE SEQUENCE [LARGE SCALE GENOMIC DNA]</scope>
    <source>
        <strain evidence="2 3">IS7</strain>
    </source>
</reference>
<sequence>MSQPSTQAAANLQQIPRYPGEKPMPSRTASNDEAALTMAKLALQAKEKLALKNKEKAKKRKQSKPAGNGDGDPEQQEKQHGDVEADQQDTAEADQQGTAEVDQQDTVDGGTVAGDLDRADSQHEASQPKEESTDSSIPWPEMPFAYGDVSQLRLPLKSMYDGSGQWPERTGPGGKKYSWSNIGFPKDDSLVVSDFEENTHIDTDEPHIMEFATDVNNIRCKDPKEISDGAVEFIQEKNRIIETFKVHGRTVCRVKFSDVDASGKGSPYSLSAMSKSIERKIDEDFGVPPNLQIERWVMAHVLLSMGGQIGGRTNDYWSRARSLAQQQLHVNPGLEDEARQQMEAADHESDPAFSKMLALVKTGCPIKAHNLYHQAKRNDYATENGLLYKVENTDIIMVLDQSDNLILIQCGDVFKELLTKAVQKLVTQSFETYSTLTPVPWPDMTRHGLHWISFLSERPDLDFRNPDNDPRMAKSGNTPLAEIYCSYPANQCLPGVFHVGARCEIGDPDGRKLPGPTKDNAGRRVPLRGHVFHQLVKLRYSAFGACTEISKFFFQILEPTLLQQYIRVADQVAKLGVPFQTRRSDEPFSMRALLVNLMTYEHQDTGDWHHGYAFLLPVGDFTGGDLVLRELGLQINAPAGCLQMFRGRELRHSITKWTGRRFVCVNVTHESVRRWALRSLGEEVAEEQTSLAHSILADCIDREPEDVVPEDQREEEMYHWLPEDEDELEESVHGGSEASLPSDPERKRPSKSKHRAASSSDASAEASDQNSAKVKRQKKA</sequence>
<feature type="compositionally biased region" description="Low complexity" evidence="1">
    <location>
        <begin position="757"/>
        <end position="772"/>
    </location>
</feature>
<feature type="compositionally biased region" description="Polar residues" evidence="1">
    <location>
        <begin position="1"/>
        <end position="14"/>
    </location>
</feature>
<evidence type="ECO:0000313" key="2">
    <source>
        <dbReference type="EMBL" id="KAL2291400.1"/>
    </source>
</evidence>
<proteinExistence type="predicted"/>
<feature type="region of interest" description="Disordered" evidence="1">
    <location>
        <begin position="702"/>
        <end position="780"/>
    </location>
</feature>
<organism evidence="2 3">
    <name type="scientific">Diaporthe vaccinii</name>
    <dbReference type="NCBI Taxonomy" id="105482"/>
    <lineage>
        <taxon>Eukaryota</taxon>
        <taxon>Fungi</taxon>
        <taxon>Dikarya</taxon>
        <taxon>Ascomycota</taxon>
        <taxon>Pezizomycotina</taxon>
        <taxon>Sordariomycetes</taxon>
        <taxon>Sordariomycetidae</taxon>
        <taxon>Diaporthales</taxon>
        <taxon>Diaporthaceae</taxon>
        <taxon>Diaporthe</taxon>
        <taxon>Diaporthe eres species complex</taxon>
    </lineage>
</organism>
<evidence type="ECO:0000313" key="3">
    <source>
        <dbReference type="Proteomes" id="UP001600888"/>
    </source>
</evidence>
<feature type="region of interest" description="Disordered" evidence="1">
    <location>
        <begin position="1"/>
        <end position="143"/>
    </location>
</feature>
<comment type="caution">
    <text evidence="2">The sequence shown here is derived from an EMBL/GenBank/DDBJ whole genome shotgun (WGS) entry which is preliminary data.</text>
</comment>
<name>A0ABR4FA59_9PEZI</name>
<feature type="compositionally biased region" description="Acidic residues" evidence="1">
    <location>
        <begin position="703"/>
        <end position="714"/>
    </location>
</feature>
<feature type="compositionally biased region" description="Basic and acidic residues" evidence="1">
    <location>
        <begin position="45"/>
        <end position="54"/>
    </location>
</feature>
<evidence type="ECO:0000256" key="1">
    <source>
        <dbReference type="SAM" id="MobiDB-lite"/>
    </source>
</evidence>